<sequence length="82" mass="8830">MSTPWSVELDKSNVVCLDEIVEVTVGVLEDGSSSAGESQEGGDQSCLDPTHYLERRIGLEGDLWGMGTRKLASEDQNFGILA</sequence>
<comment type="caution">
    <text evidence="1">The sequence shown here is derived from an EMBL/GenBank/DDBJ whole genome shotgun (WGS) entry which is preliminary data.</text>
</comment>
<dbReference type="KEGG" id="crq:GCK72_000241"/>
<dbReference type="CTD" id="78773053"/>
<evidence type="ECO:0000313" key="2">
    <source>
        <dbReference type="Proteomes" id="UP000483820"/>
    </source>
</evidence>
<gene>
    <name evidence="1" type="ORF">GCK72_000241</name>
</gene>
<dbReference type="AlphaFoldDB" id="A0A6A5HLK8"/>
<proteinExistence type="predicted"/>
<dbReference type="EMBL" id="WUAV01000001">
    <property type="protein sequence ID" value="KAF1768429.1"/>
    <property type="molecule type" value="Genomic_DNA"/>
</dbReference>
<accession>A0A6A5HLK8</accession>
<protein>
    <submittedName>
        <fullName evidence="1">Uncharacterized protein</fullName>
    </submittedName>
</protein>
<evidence type="ECO:0000313" key="1">
    <source>
        <dbReference type="EMBL" id="KAF1768429.1"/>
    </source>
</evidence>
<dbReference type="Proteomes" id="UP000483820">
    <property type="component" value="Chromosome I"/>
</dbReference>
<reference evidence="1 2" key="1">
    <citation type="submission" date="2019-12" db="EMBL/GenBank/DDBJ databases">
        <title>Chromosome-level assembly of the Caenorhabditis remanei genome.</title>
        <authorList>
            <person name="Teterina A.A."/>
            <person name="Willis J.H."/>
            <person name="Phillips P.C."/>
        </authorList>
    </citation>
    <scope>NUCLEOTIDE SEQUENCE [LARGE SCALE GENOMIC DNA]</scope>
    <source>
        <strain evidence="1 2">PX506</strain>
        <tissue evidence="1">Whole organism</tissue>
    </source>
</reference>
<dbReference type="GeneID" id="78773053"/>
<dbReference type="RefSeq" id="XP_053591000.1">
    <property type="nucleotide sequence ID" value="XM_053722355.1"/>
</dbReference>
<organism evidence="1 2">
    <name type="scientific">Caenorhabditis remanei</name>
    <name type="common">Caenorhabditis vulgaris</name>
    <dbReference type="NCBI Taxonomy" id="31234"/>
    <lineage>
        <taxon>Eukaryota</taxon>
        <taxon>Metazoa</taxon>
        <taxon>Ecdysozoa</taxon>
        <taxon>Nematoda</taxon>
        <taxon>Chromadorea</taxon>
        <taxon>Rhabditida</taxon>
        <taxon>Rhabditina</taxon>
        <taxon>Rhabditomorpha</taxon>
        <taxon>Rhabditoidea</taxon>
        <taxon>Rhabditidae</taxon>
        <taxon>Peloderinae</taxon>
        <taxon>Caenorhabditis</taxon>
    </lineage>
</organism>
<name>A0A6A5HLK8_CAERE</name>